<dbReference type="SUPFAM" id="SSF52058">
    <property type="entry name" value="L domain-like"/>
    <property type="match status" value="1"/>
</dbReference>
<evidence type="ECO:0000256" key="3">
    <source>
        <dbReference type="ARBA" id="ARBA00022614"/>
    </source>
</evidence>
<dbReference type="InterPro" id="IPR032675">
    <property type="entry name" value="LRR_dom_sf"/>
</dbReference>
<protein>
    <recommendedName>
        <fullName evidence="1">Leucine-rich repeat-containing protein 41</fullName>
    </recommendedName>
</protein>
<comment type="caution">
    <text evidence="7">The sequence shown here is derived from an EMBL/GenBank/DDBJ whole genome shotgun (WGS) entry which is preliminary data.</text>
</comment>
<evidence type="ECO:0000256" key="2">
    <source>
        <dbReference type="ARBA" id="ARBA00022553"/>
    </source>
</evidence>
<sequence length="553" mass="60962">HPSDTRQAPVRHPSDTPQTPVRHPSDTRQAPLRHPSGTRQAPLRHPSDTLQAPLRHPSDTRQAPLRHPSGTRQTPLRHPSDTPQAPVRHPSDTRQAPLRHPSGTRQAPFRHPSGTPQAPVRHPSGTQPTVKSSLKGLSTYSGWFEILQDLVGPSRALDFRTEEEAKHEVMLRLFTSVFYRLRNNYVLKNSIHLNTNSFLTAAAKSVHHFILIPCIHQALQALTCDQQPLLALLEKHIRSVHVNHFLSLTENKTQGALYVLHRLLDHGVTTNLVVSIDCPLALAWLLHGRGSQYVNLELKKLMCCGSQTLSPSEDAVRCSPGDESTPSDNLSDHVSPCKRAKLYSESLEEEDKSGVSSVAVDPQVLCHTFSPCAGPSAGTCTFGQITHLEIRTCGPDSLKGLGFTLPTFFCLQSLTLHSKSIFRESDVLDFAGALKQLSDSSCSSLVHLNIGLLPHIGLMKTLLNASPRLTSLYVEFQTVMWGPQFNLDHLGTAEPDISELPLEKLTVKVTQLQTDPHFLTSVLRRCPYLTSLHIAGMRLPTGSSQSQLLSTLS</sequence>
<evidence type="ECO:0000256" key="5">
    <source>
        <dbReference type="ARBA" id="ARBA00022786"/>
    </source>
</evidence>
<organism evidence="7 8">
    <name type="scientific">Ameca splendens</name>
    <dbReference type="NCBI Taxonomy" id="208324"/>
    <lineage>
        <taxon>Eukaryota</taxon>
        <taxon>Metazoa</taxon>
        <taxon>Chordata</taxon>
        <taxon>Craniata</taxon>
        <taxon>Vertebrata</taxon>
        <taxon>Euteleostomi</taxon>
        <taxon>Actinopterygii</taxon>
        <taxon>Neopterygii</taxon>
        <taxon>Teleostei</taxon>
        <taxon>Neoteleostei</taxon>
        <taxon>Acanthomorphata</taxon>
        <taxon>Ovalentaria</taxon>
        <taxon>Atherinomorphae</taxon>
        <taxon>Cyprinodontiformes</taxon>
        <taxon>Goodeidae</taxon>
        <taxon>Ameca</taxon>
    </lineage>
</organism>
<evidence type="ECO:0000256" key="4">
    <source>
        <dbReference type="ARBA" id="ARBA00022737"/>
    </source>
</evidence>
<keyword evidence="2" id="KW-0597">Phosphoprotein</keyword>
<feature type="non-terminal residue" evidence="7">
    <location>
        <position position="553"/>
    </location>
</feature>
<keyword evidence="5" id="KW-0833">Ubl conjugation pathway</keyword>
<evidence type="ECO:0000256" key="6">
    <source>
        <dbReference type="SAM" id="MobiDB-lite"/>
    </source>
</evidence>
<evidence type="ECO:0000256" key="1">
    <source>
        <dbReference type="ARBA" id="ARBA00014201"/>
    </source>
</evidence>
<proteinExistence type="predicted"/>
<dbReference type="Gene3D" id="3.80.10.10">
    <property type="entry name" value="Ribonuclease Inhibitor"/>
    <property type="match status" value="1"/>
</dbReference>
<keyword evidence="8" id="KW-1185">Reference proteome</keyword>
<keyword evidence="4" id="KW-0677">Repeat</keyword>
<feature type="non-terminal residue" evidence="7">
    <location>
        <position position="1"/>
    </location>
</feature>
<dbReference type="PANTHER" id="PTHR15354:SF1">
    <property type="entry name" value="LEUCINE-RICH REPEAT-CONTAINING PROTEIN 41"/>
    <property type="match status" value="1"/>
</dbReference>
<dbReference type="InterPro" id="IPR026137">
    <property type="entry name" value="Leu_rpt_41"/>
</dbReference>
<keyword evidence="3" id="KW-0433">Leucine-rich repeat</keyword>
<dbReference type="PANTHER" id="PTHR15354">
    <property type="entry name" value="MUF1"/>
    <property type="match status" value="1"/>
</dbReference>
<gene>
    <name evidence="7" type="ORF">AMECASPLE_030984</name>
</gene>
<feature type="region of interest" description="Disordered" evidence="6">
    <location>
        <begin position="1"/>
        <end position="132"/>
    </location>
</feature>
<accession>A0ABV0YUG2</accession>
<reference evidence="7 8" key="1">
    <citation type="submission" date="2021-06" db="EMBL/GenBank/DDBJ databases">
        <authorList>
            <person name="Palmer J.M."/>
        </authorList>
    </citation>
    <scope>NUCLEOTIDE SEQUENCE [LARGE SCALE GENOMIC DNA]</scope>
    <source>
        <strain evidence="7 8">AS_MEX2019</strain>
        <tissue evidence="7">Muscle</tissue>
    </source>
</reference>
<evidence type="ECO:0000313" key="7">
    <source>
        <dbReference type="EMBL" id="MEQ2297076.1"/>
    </source>
</evidence>
<dbReference type="Proteomes" id="UP001469553">
    <property type="component" value="Unassembled WGS sequence"/>
</dbReference>
<dbReference type="EMBL" id="JAHRIP010041400">
    <property type="protein sequence ID" value="MEQ2297076.1"/>
    <property type="molecule type" value="Genomic_DNA"/>
</dbReference>
<feature type="region of interest" description="Disordered" evidence="6">
    <location>
        <begin position="311"/>
        <end position="334"/>
    </location>
</feature>
<evidence type="ECO:0000313" key="8">
    <source>
        <dbReference type="Proteomes" id="UP001469553"/>
    </source>
</evidence>
<name>A0ABV0YUG2_9TELE</name>